<dbReference type="InterPro" id="IPR050546">
    <property type="entry name" value="Glycosyl_Hydrlase_16"/>
</dbReference>
<evidence type="ECO:0000259" key="1">
    <source>
        <dbReference type="PROSITE" id="PS51762"/>
    </source>
</evidence>
<evidence type="ECO:0000313" key="2">
    <source>
        <dbReference type="EMBL" id="KAK4211084.1"/>
    </source>
</evidence>
<reference evidence="2" key="1">
    <citation type="journal article" date="2023" name="Mol. Phylogenet. Evol.">
        <title>Genome-scale phylogeny and comparative genomics of the fungal order Sordariales.</title>
        <authorList>
            <person name="Hensen N."/>
            <person name="Bonometti L."/>
            <person name="Westerberg I."/>
            <person name="Brannstrom I.O."/>
            <person name="Guillou S."/>
            <person name="Cros-Aarteil S."/>
            <person name="Calhoun S."/>
            <person name="Haridas S."/>
            <person name="Kuo A."/>
            <person name="Mondo S."/>
            <person name="Pangilinan J."/>
            <person name="Riley R."/>
            <person name="LaButti K."/>
            <person name="Andreopoulos B."/>
            <person name="Lipzen A."/>
            <person name="Chen C."/>
            <person name="Yan M."/>
            <person name="Daum C."/>
            <person name="Ng V."/>
            <person name="Clum A."/>
            <person name="Steindorff A."/>
            <person name="Ohm R.A."/>
            <person name="Martin F."/>
            <person name="Silar P."/>
            <person name="Natvig D.O."/>
            <person name="Lalanne C."/>
            <person name="Gautier V."/>
            <person name="Ament-Velasquez S.L."/>
            <person name="Kruys A."/>
            <person name="Hutchinson M.I."/>
            <person name="Powell A.J."/>
            <person name="Barry K."/>
            <person name="Miller A.N."/>
            <person name="Grigoriev I.V."/>
            <person name="Debuchy R."/>
            <person name="Gladieux P."/>
            <person name="Hiltunen Thoren M."/>
            <person name="Johannesson H."/>
        </authorList>
    </citation>
    <scope>NUCLEOTIDE SEQUENCE</scope>
    <source>
        <strain evidence="2">PSN293</strain>
    </source>
</reference>
<gene>
    <name evidence="2" type="ORF">QBC37DRAFT_474670</name>
</gene>
<proteinExistence type="predicted"/>
<organism evidence="2 3">
    <name type="scientific">Rhypophila decipiens</name>
    <dbReference type="NCBI Taxonomy" id="261697"/>
    <lineage>
        <taxon>Eukaryota</taxon>
        <taxon>Fungi</taxon>
        <taxon>Dikarya</taxon>
        <taxon>Ascomycota</taxon>
        <taxon>Pezizomycotina</taxon>
        <taxon>Sordariomycetes</taxon>
        <taxon>Sordariomycetidae</taxon>
        <taxon>Sordariales</taxon>
        <taxon>Naviculisporaceae</taxon>
        <taxon>Rhypophila</taxon>
    </lineage>
</organism>
<dbReference type="Pfam" id="PF26113">
    <property type="entry name" value="GH16_XgeA"/>
    <property type="match status" value="1"/>
</dbReference>
<keyword evidence="3" id="KW-1185">Reference proteome</keyword>
<dbReference type="Proteomes" id="UP001301769">
    <property type="component" value="Unassembled WGS sequence"/>
</dbReference>
<dbReference type="PANTHER" id="PTHR10963:SF60">
    <property type="entry name" value="GRAM-NEGATIVE BACTERIA-BINDING PROTEIN 1-RELATED"/>
    <property type="match status" value="1"/>
</dbReference>
<dbReference type="GO" id="GO:0005975">
    <property type="term" value="P:carbohydrate metabolic process"/>
    <property type="evidence" value="ECO:0007669"/>
    <property type="project" value="InterPro"/>
</dbReference>
<evidence type="ECO:0000313" key="3">
    <source>
        <dbReference type="Proteomes" id="UP001301769"/>
    </source>
</evidence>
<feature type="domain" description="GH16" evidence="1">
    <location>
        <begin position="35"/>
        <end position="308"/>
    </location>
</feature>
<dbReference type="InterPro" id="IPR013320">
    <property type="entry name" value="ConA-like_dom_sf"/>
</dbReference>
<accession>A0AAN6Y1V4</accession>
<dbReference type="PROSITE" id="PS51762">
    <property type="entry name" value="GH16_2"/>
    <property type="match status" value="1"/>
</dbReference>
<dbReference type="AlphaFoldDB" id="A0AAN6Y1V4"/>
<dbReference type="GO" id="GO:0004553">
    <property type="term" value="F:hydrolase activity, hydrolyzing O-glycosyl compounds"/>
    <property type="evidence" value="ECO:0007669"/>
    <property type="project" value="InterPro"/>
</dbReference>
<dbReference type="PANTHER" id="PTHR10963">
    <property type="entry name" value="GLYCOSYL HYDROLASE-RELATED"/>
    <property type="match status" value="1"/>
</dbReference>
<protein>
    <submittedName>
        <fullName evidence="2">Glucan endo-1,3-beta-glucosidase A1-like protein</fullName>
    </submittedName>
</protein>
<dbReference type="SUPFAM" id="SSF49899">
    <property type="entry name" value="Concanavalin A-like lectins/glucanases"/>
    <property type="match status" value="1"/>
</dbReference>
<sequence>MDTVTTVGSGSPVCSKPHCRGPIVPNNFKTALFLEDFSTYLPGTQPSTDKWNYSLGYNYPGGEPHWGTKEVEYNTDSTDNVVITSNRTLRITPTFDPDSHTWFSSRIESTAPNDFACAPGQQLLIQGSILLRSGSLPNQQLGIWPAFWLIGSGFRDNPRGWPSVGEVDILETVNGYSRNWNTAHCGISPGGPCHEKFGVGNQGNTPLTRDEWHIMGVRIDRTNPDGDWRGETITWMTDHVDTYKMNAASINDEAGWKAIIRNSKYFILNVAVGGEMPDGLSGLHTPTKDTKGDVDASMEVEWIGAWST</sequence>
<dbReference type="Gene3D" id="2.60.120.200">
    <property type="match status" value="1"/>
</dbReference>
<dbReference type="EMBL" id="MU858158">
    <property type="protein sequence ID" value="KAK4211084.1"/>
    <property type="molecule type" value="Genomic_DNA"/>
</dbReference>
<dbReference type="InterPro" id="IPR000757">
    <property type="entry name" value="Beta-glucanase-like"/>
</dbReference>
<reference evidence="2" key="2">
    <citation type="submission" date="2023-05" db="EMBL/GenBank/DDBJ databases">
        <authorList>
            <consortium name="Lawrence Berkeley National Laboratory"/>
            <person name="Steindorff A."/>
            <person name="Hensen N."/>
            <person name="Bonometti L."/>
            <person name="Westerberg I."/>
            <person name="Brannstrom I.O."/>
            <person name="Guillou S."/>
            <person name="Cros-Aarteil S."/>
            <person name="Calhoun S."/>
            <person name="Haridas S."/>
            <person name="Kuo A."/>
            <person name="Mondo S."/>
            <person name="Pangilinan J."/>
            <person name="Riley R."/>
            <person name="Labutti K."/>
            <person name="Andreopoulos B."/>
            <person name="Lipzen A."/>
            <person name="Chen C."/>
            <person name="Yanf M."/>
            <person name="Daum C."/>
            <person name="Ng V."/>
            <person name="Clum A."/>
            <person name="Ohm R."/>
            <person name="Martin F."/>
            <person name="Silar P."/>
            <person name="Natvig D."/>
            <person name="Lalanne C."/>
            <person name="Gautier V."/>
            <person name="Ament-Velasquez S.L."/>
            <person name="Kruys A."/>
            <person name="Hutchinson M.I."/>
            <person name="Powell A.J."/>
            <person name="Barry K."/>
            <person name="Miller A.N."/>
            <person name="Grigoriev I.V."/>
            <person name="Debuchy R."/>
            <person name="Gladieux P."/>
            <person name="Thoren M.H."/>
            <person name="Johannesson H."/>
        </authorList>
    </citation>
    <scope>NUCLEOTIDE SEQUENCE</scope>
    <source>
        <strain evidence="2">PSN293</strain>
    </source>
</reference>
<name>A0AAN6Y1V4_9PEZI</name>
<comment type="caution">
    <text evidence="2">The sequence shown here is derived from an EMBL/GenBank/DDBJ whole genome shotgun (WGS) entry which is preliminary data.</text>
</comment>